<evidence type="ECO:0000313" key="8">
    <source>
        <dbReference type="Proteomes" id="UP000078225"/>
    </source>
</evidence>
<dbReference type="AlphaFoldDB" id="A0A1B7KZS0"/>
<dbReference type="InterPro" id="IPR000070">
    <property type="entry name" value="Pectinesterase_cat"/>
</dbReference>
<gene>
    <name evidence="7" type="ORF">A9B99_12595</name>
</gene>
<evidence type="ECO:0000256" key="4">
    <source>
        <dbReference type="SAM" id="MobiDB-lite"/>
    </source>
</evidence>
<dbReference type="PANTHER" id="PTHR31321:SF57">
    <property type="entry name" value="PECTINESTERASE 53-RELATED"/>
    <property type="match status" value="1"/>
</dbReference>
<feature type="region of interest" description="Disordered" evidence="4">
    <location>
        <begin position="26"/>
        <end position="46"/>
    </location>
</feature>
<sequence length="434" mass="46820">MNTLSVSRLALALAFGLTLTACKSVPPQDRPSEQVAPGSQSRPVLSADEAQNFVPSRYFSSMTPSAQPWKPTGITLPAQADFVVGPAGTPGVTQNTIQSAVDAAMARHASHRLYIAIMPGDYQEAVYIPAAPGSLTLYGTGAKPADVKIGLALDARMDKATWRKTLNPAGQFMPGKSAWYMYQNCLNRRGAEMGIMCSAAVWSQNSGLQLQNLTIQNTLGDSVDAGNHEAVALRSDGDQVQINNVNILGRQNTFFVTNSDVNNRMMTTGQPRTLVTNSYIEGDVDLVSGRGAVVFENTRFNVVNSRTQKEGYVFAPATLPDIYYGFLALNSEFNAAGDGVAQLGRAWDLGAENGYVPGQSANGQVVIRDSVINAGFNTAHPWGTAKDSQRPFAGNTGSEQDKKWVRNLNDVNFNRMWEFNNRGLGSKVVLNTKK</sequence>
<accession>A0A1B7KZS0</accession>
<dbReference type="EMBL" id="LYRP01000043">
    <property type="protein sequence ID" value="OAT75662.1"/>
    <property type="molecule type" value="Genomic_DNA"/>
</dbReference>
<evidence type="ECO:0000256" key="3">
    <source>
        <dbReference type="ARBA" id="ARBA00023085"/>
    </source>
</evidence>
<feature type="chain" id="PRO_5011109645" evidence="5">
    <location>
        <begin position="24"/>
        <end position="434"/>
    </location>
</feature>
<keyword evidence="3" id="KW-0063">Aspartyl esterase</keyword>
<dbReference type="STRING" id="1691903.A9B99_12595"/>
<keyword evidence="2" id="KW-0378">Hydrolase</keyword>
<dbReference type="Pfam" id="PF01095">
    <property type="entry name" value="Pectinesterase"/>
    <property type="match status" value="1"/>
</dbReference>
<organism evidence="7 8">
    <name type="scientific">Mangrovibacter phragmitis</name>
    <dbReference type="NCBI Taxonomy" id="1691903"/>
    <lineage>
        <taxon>Bacteria</taxon>
        <taxon>Pseudomonadati</taxon>
        <taxon>Pseudomonadota</taxon>
        <taxon>Gammaproteobacteria</taxon>
        <taxon>Enterobacterales</taxon>
        <taxon>Enterobacteriaceae</taxon>
        <taxon>Mangrovibacter</taxon>
    </lineage>
</organism>
<evidence type="ECO:0000259" key="6">
    <source>
        <dbReference type="Pfam" id="PF01095"/>
    </source>
</evidence>
<evidence type="ECO:0000313" key="7">
    <source>
        <dbReference type="EMBL" id="OAT75662.1"/>
    </source>
</evidence>
<keyword evidence="5" id="KW-0732">Signal</keyword>
<dbReference type="PANTHER" id="PTHR31321">
    <property type="entry name" value="ACYL-COA THIOESTER HYDROLASE YBHC-RELATED"/>
    <property type="match status" value="1"/>
</dbReference>
<dbReference type="NCBIfam" id="NF007822">
    <property type="entry name" value="PRK10531.1"/>
    <property type="match status" value="1"/>
</dbReference>
<feature type="domain" description="Pectinesterase catalytic" evidence="6">
    <location>
        <begin position="196"/>
        <end position="338"/>
    </location>
</feature>
<proteinExistence type="inferred from homology"/>
<dbReference type="InterPro" id="IPR011050">
    <property type="entry name" value="Pectin_lyase_fold/virulence"/>
</dbReference>
<protein>
    <submittedName>
        <fullName evidence="7">Acyl-CoA thioesterase</fullName>
    </submittedName>
</protein>
<evidence type="ECO:0000256" key="2">
    <source>
        <dbReference type="ARBA" id="ARBA00022801"/>
    </source>
</evidence>
<dbReference type="Proteomes" id="UP000078225">
    <property type="component" value="Unassembled WGS sequence"/>
</dbReference>
<dbReference type="RefSeq" id="WP_064599797.1">
    <property type="nucleotide sequence ID" value="NZ_CP134782.1"/>
</dbReference>
<dbReference type="Gene3D" id="2.160.20.10">
    <property type="entry name" value="Single-stranded right-handed beta-helix, Pectin lyase-like"/>
    <property type="match status" value="1"/>
</dbReference>
<comment type="similarity">
    <text evidence="1">Belongs to the pectinesterase family.</text>
</comment>
<comment type="caution">
    <text evidence="7">The sequence shown here is derived from an EMBL/GenBank/DDBJ whole genome shotgun (WGS) entry which is preliminary data.</text>
</comment>
<dbReference type="GO" id="GO:0042545">
    <property type="term" value="P:cell wall modification"/>
    <property type="evidence" value="ECO:0007669"/>
    <property type="project" value="InterPro"/>
</dbReference>
<dbReference type="OrthoDB" id="264773at2"/>
<dbReference type="InterPro" id="IPR012334">
    <property type="entry name" value="Pectin_lyas_fold"/>
</dbReference>
<keyword evidence="8" id="KW-1185">Reference proteome</keyword>
<dbReference type="GO" id="GO:0009279">
    <property type="term" value="C:cell outer membrane"/>
    <property type="evidence" value="ECO:0007669"/>
    <property type="project" value="TreeGrafter"/>
</dbReference>
<feature type="signal peptide" evidence="5">
    <location>
        <begin position="1"/>
        <end position="23"/>
    </location>
</feature>
<evidence type="ECO:0000256" key="1">
    <source>
        <dbReference type="ARBA" id="ARBA00008891"/>
    </source>
</evidence>
<name>A0A1B7KZS0_9ENTR</name>
<dbReference type="GO" id="GO:0030599">
    <property type="term" value="F:pectinesterase activity"/>
    <property type="evidence" value="ECO:0007669"/>
    <property type="project" value="InterPro"/>
</dbReference>
<reference evidence="8" key="1">
    <citation type="submission" date="2016-05" db="EMBL/GenBank/DDBJ databases">
        <authorList>
            <person name="Behera P."/>
            <person name="Vaishampayan P."/>
            <person name="Singh N."/>
            <person name="Raina V."/>
            <person name="Suar M."/>
            <person name="Pattnaik A."/>
            <person name="Rastogi G."/>
        </authorList>
    </citation>
    <scope>NUCLEOTIDE SEQUENCE [LARGE SCALE GENOMIC DNA]</scope>
    <source>
        <strain evidence="8">MP23</strain>
    </source>
</reference>
<dbReference type="SUPFAM" id="SSF51126">
    <property type="entry name" value="Pectin lyase-like"/>
    <property type="match status" value="1"/>
</dbReference>
<evidence type="ECO:0000256" key="5">
    <source>
        <dbReference type="SAM" id="SignalP"/>
    </source>
</evidence>